<dbReference type="Gene3D" id="3.30.830.10">
    <property type="entry name" value="Metalloenzyme, LuxS/M16 peptidase-like"/>
    <property type="match status" value="5"/>
</dbReference>
<evidence type="ECO:0000256" key="4">
    <source>
        <dbReference type="ARBA" id="ARBA00022801"/>
    </source>
</evidence>
<evidence type="ECO:0000259" key="9">
    <source>
        <dbReference type="Pfam" id="PF05193"/>
    </source>
</evidence>
<evidence type="ECO:0000256" key="3">
    <source>
        <dbReference type="ARBA" id="ARBA00022723"/>
    </source>
</evidence>
<dbReference type="Pfam" id="PF22456">
    <property type="entry name" value="PqqF-like_C_4"/>
    <property type="match status" value="1"/>
</dbReference>
<evidence type="ECO:0000256" key="1">
    <source>
        <dbReference type="ARBA" id="ARBA00007261"/>
    </source>
</evidence>
<keyword evidence="6" id="KW-0482">Metalloprotease</keyword>
<name>A0ABY7FII1_MYAAR</name>
<evidence type="ECO:0000259" key="10">
    <source>
        <dbReference type="Pfam" id="PF16187"/>
    </source>
</evidence>
<evidence type="ECO:0000313" key="12">
    <source>
        <dbReference type="EMBL" id="WAR20847.1"/>
    </source>
</evidence>
<dbReference type="PANTHER" id="PTHR43690:SF18">
    <property type="entry name" value="INSULIN-DEGRADING ENZYME-RELATED"/>
    <property type="match status" value="1"/>
</dbReference>
<dbReference type="Pfam" id="PF16187">
    <property type="entry name" value="Peptidase_M16_M"/>
    <property type="match status" value="2"/>
</dbReference>
<evidence type="ECO:0000313" key="13">
    <source>
        <dbReference type="Proteomes" id="UP001164746"/>
    </source>
</evidence>
<feature type="domain" description="Peptidase M16 C-terminal" evidence="9">
    <location>
        <begin position="232"/>
        <end position="324"/>
    </location>
</feature>
<dbReference type="Pfam" id="PF00675">
    <property type="entry name" value="Peptidase_M16"/>
    <property type="match status" value="1"/>
</dbReference>
<dbReference type="InterPro" id="IPR001431">
    <property type="entry name" value="Pept_M16_Zn_BS"/>
</dbReference>
<evidence type="ECO:0000256" key="2">
    <source>
        <dbReference type="ARBA" id="ARBA00022670"/>
    </source>
</evidence>
<dbReference type="Proteomes" id="UP001164746">
    <property type="component" value="Chromosome 12"/>
</dbReference>
<accession>A0ABY7FII1</accession>
<keyword evidence="13" id="KW-1185">Reference proteome</keyword>
<keyword evidence="3" id="KW-0479">Metal-binding</keyword>
<evidence type="ECO:0000256" key="6">
    <source>
        <dbReference type="ARBA" id="ARBA00023049"/>
    </source>
</evidence>
<comment type="similarity">
    <text evidence="1 7">Belongs to the peptidase M16 family.</text>
</comment>
<dbReference type="InterPro" id="IPR011249">
    <property type="entry name" value="Metalloenz_LuxS/M16"/>
</dbReference>
<feature type="domain" description="Coenzyme PQQ synthesis protein F-like C-terminal lobe" evidence="11">
    <location>
        <begin position="693"/>
        <end position="789"/>
    </location>
</feature>
<gene>
    <name evidence="12" type="ORF">MAR_014821</name>
</gene>
<organism evidence="12 13">
    <name type="scientific">Mya arenaria</name>
    <name type="common">Soft-shell clam</name>
    <dbReference type="NCBI Taxonomy" id="6604"/>
    <lineage>
        <taxon>Eukaryota</taxon>
        <taxon>Metazoa</taxon>
        <taxon>Spiralia</taxon>
        <taxon>Lophotrochozoa</taxon>
        <taxon>Mollusca</taxon>
        <taxon>Bivalvia</taxon>
        <taxon>Autobranchia</taxon>
        <taxon>Heteroconchia</taxon>
        <taxon>Euheterodonta</taxon>
        <taxon>Imparidentia</taxon>
        <taxon>Neoheterodontei</taxon>
        <taxon>Myida</taxon>
        <taxon>Myoidea</taxon>
        <taxon>Myidae</taxon>
        <taxon>Mya</taxon>
    </lineage>
</organism>
<evidence type="ECO:0000259" key="8">
    <source>
        <dbReference type="Pfam" id="PF00675"/>
    </source>
</evidence>
<sequence length="848" mass="97841">MLFRNFLTVFASKRLTKLVTFTSVIPRYQAMSTVNQAQIKHCLSNDEIVKSEGDDREYRALELTNGMRVFLISDPNTDKSSAAMDVYVGHMKDPKDIPGLAHFCEHMLFLGTKKYPEENEYTKFLNEHAGASNAFTSNEHTNYFFDVGPEYLNGALDRFAQFFLEPLFTATATEREINAVNSENDKNLQNDSWRIYQLEKSLSNPSHDYNKFGTGNKHTLETRSKQLGYDVREELLKFHDQYYSANLMSLTILGKENLDQLSEMVVPLFSGVDNLDLSIPEWTEHPYGPEQLGNMCYVTPVKDIRNLNITWSIPDLHNYYKTNARGWVNTLAGGQQAGARGFMFFIVNVDLTEEGLEHVDDIITLTYQYLNMLKNEGPREWIFKECADYPMNEVLCAHYLQTDYKPELITMVLDKLLPSKMRVSVIAKKFEGQTDKKEEWYGTDYNIKKIPDEKIKKSTNSSRQILNWFPEKQSPLAYLDPLHANMAVMFVQLFKDALNEYAYNAEIAGLKYNFNSTAYGVAMMQSSELQLSVKGYNDKLDVLLMRVLEKMVTFEIDPKRYDIIKELYGRSLRNFDAEQPHQHAVYFTNVSLEKLKLFIPQLFSKMYIEGLVYGNVTRKSSLAMCEMLEGILREKVGTRELLPSQRRRLREIQLPDGCYYVYQKTNGVHKSSSIEIYYQVGQQKTNTNMLLELFVQIISEPCFNVLRTKEQLGYIVFSGIRRQSGVQGLRVIVQSDKPPQYVEGRIEAFLDSMKETLKDMKEEEFQKHVSALSIKRLEKPKKMSTEYANYTSEIVSQQYNFDRGQHSGVSTKAAQPTIVEDVNAFKRDMGLFPLAKPYIDLQKALSKL</sequence>
<proteinExistence type="inferred from homology"/>
<feature type="domain" description="Peptidase M16 N-terminal" evidence="8">
    <location>
        <begin position="68"/>
        <end position="205"/>
    </location>
</feature>
<evidence type="ECO:0000256" key="5">
    <source>
        <dbReference type="ARBA" id="ARBA00022833"/>
    </source>
</evidence>
<evidence type="ECO:0000256" key="7">
    <source>
        <dbReference type="RuleBase" id="RU004447"/>
    </source>
</evidence>
<protein>
    <submittedName>
        <fullName evidence="12">IDE-like protein</fullName>
    </submittedName>
</protein>
<dbReference type="EMBL" id="CP111023">
    <property type="protein sequence ID" value="WAR20847.1"/>
    <property type="molecule type" value="Genomic_DNA"/>
</dbReference>
<feature type="domain" description="Peptidase M16 middle/third" evidence="10">
    <location>
        <begin position="384"/>
        <end position="461"/>
    </location>
</feature>
<dbReference type="InterPro" id="IPR054734">
    <property type="entry name" value="PqqF-like_C_4"/>
</dbReference>
<dbReference type="SUPFAM" id="SSF63411">
    <property type="entry name" value="LuxS/MPP-like metallohydrolase"/>
    <property type="match status" value="4"/>
</dbReference>
<dbReference type="Pfam" id="PF05193">
    <property type="entry name" value="Peptidase_M16_C"/>
    <property type="match status" value="1"/>
</dbReference>
<feature type="domain" description="Peptidase M16 middle/third" evidence="10">
    <location>
        <begin position="473"/>
        <end position="594"/>
    </location>
</feature>
<evidence type="ECO:0000259" key="11">
    <source>
        <dbReference type="Pfam" id="PF22456"/>
    </source>
</evidence>
<dbReference type="InterPro" id="IPR032632">
    <property type="entry name" value="Peptidase_M16_M"/>
</dbReference>
<reference evidence="12" key="1">
    <citation type="submission" date="2022-11" db="EMBL/GenBank/DDBJ databases">
        <title>Centuries of genome instability and evolution in soft-shell clam transmissible cancer (bioRxiv).</title>
        <authorList>
            <person name="Hart S.F.M."/>
            <person name="Yonemitsu M.A."/>
            <person name="Giersch R.M."/>
            <person name="Beal B.F."/>
            <person name="Arriagada G."/>
            <person name="Davis B.W."/>
            <person name="Ostrander E.A."/>
            <person name="Goff S.P."/>
            <person name="Metzger M.J."/>
        </authorList>
    </citation>
    <scope>NUCLEOTIDE SEQUENCE</scope>
    <source>
        <strain evidence="12">MELC-2E11</strain>
        <tissue evidence="12">Siphon/mantle</tissue>
    </source>
</reference>
<dbReference type="InterPro" id="IPR050626">
    <property type="entry name" value="Peptidase_M16"/>
</dbReference>
<keyword evidence="4" id="KW-0378">Hydrolase</keyword>
<dbReference type="PANTHER" id="PTHR43690">
    <property type="entry name" value="NARDILYSIN"/>
    <property type="match status" value="1"/>
</dbReference>
<keyword evidence="5" id="KW-0862">Zinc</keyword>
<dbReference type="InterPro" id="IPR007863">
    <property type="entry name" value="Peptidase_M16_C"/>
</dbReference>
<dbReference type="PROSITE" id="PS00143">
    <property type="entry name" value="INSULINASE"/>
    <property type="match status" value="1"/>
</dbReference>
<keyword evidence="2" id="KW-0645">Protease</keyword>
<dbReference type="InterPro" id="IPR011765">
    <property type="entry name" value="Pept_M16_N"/>
</dbReference>